<evidence type="ECO:0000256" key="1">
    <source>
        <dbReference type="PROSITE-ProRule" id="PRU10133"/>
    </source>
</evidence>
<organism evidence="3 4">
    <name type="scientific">Gymnopus androsaceus JB14</name>
    <dbReference type="NCBI Taxonomy" id="1447944"/>
    <lineage>
        <taxon>Eukaryota</taxon>
        <taxon>Fungi</taxon>
        <taxon>Dikarya</taxon>
        <taxon>Basidiomycota</taxon>
        <taxon>Agaricomycotina</taxon>
        <taxon>Agaricomycetes</taxon>
        <taxon>Agaricomycetidae</taxon>
        <taxon>Agaricales</taxon>
        <taxon>Marasmiineae</taxon>
        <taxon>Omphalotaceae</taxon>
        <taxon>Gymnopus</taxon>
    </lineage>
</organism>
<keyword evidence="2" id="KW-0472">Membrane</keyword>
<feature type="transmembrane region" description="Helical" evidence="2">
    <location>
        <begin position="39"/>
        <end position="62"/>
    </location>
</feature>
<keyword evidence="2" id="KW-1133">Transmembrane helix</keyword>
<evidence type="ECO:0000313" key="3">
    <source>
        <dbReference type="EMBL" id="KAE9407073.1"/>
    </source>
</evidence>
<reference evidence="3" key="1">
    <citation type="journal article" date="2019" name="Environ. Microbiol.">
        <title>Fungal ecological strategies reflected in gene transcription - a case study of two litter decomposers.</title>
        <authorList>
            <person name="Barbi F."/>
            <person name="Kohler A."/>
            <person name="Barry K."/>
            <person name="Baskaran P."/>
            <person name="Daum C."/>
            <person name="Fauchery L."/>
            <person name="Ihrmark K."/>
            <person name="Kuo A."/>
            <person name="LaButti K."/>
            <person name="Lipzen A."/>
            <person name="Morin E."/>
            <person name="Grigoriev I.V."/>
            <person name="Henrissat B."/>
            <person name="Lindahl B."/>
            <person name="Martin F."/>
        </authorList>
    </citation>
    <scope>NUCLEOTIDE SEQUENCE</scope>
    <source>
        <strain evidence="3">JB14</strain>
    </source>
</reference>
<dbReference type="AlphaFoldDB" id="A0A6A4IB85"/>
<keyword evidence="2" id="KW-0812">Transmembrane</keyword>
<protein>
    <submittedName>
        <fullName evidence="3">Uncharacterized protein</fullName>
    </submittedName>
</protein>
<evidence type="ECO:0000256" key="2">
    <source>
        <dbReference type="SAM" id="Phobius"/>
    </source>
</evidence>
<keyword evidence="4" id="KW-1185">Reference proteome</keyword>
<proteinExistence type="predicted"/>
<name>A0A6A4IB85_9AGAR</name>
<dbReference type="Proteomes" id="UP000799118">
    <property type="component" value="Unassembled WGS sequence"/>
</dbReference>
<sequence length="88" mass="10052">MESDISVRSPIILYWMRTRLHRALKPLDRNVIQQLRSNMILLVKVVFSLSGGLVFVNIAGLARFKTHCFHPNLDITFGTICLDILQVS</sequence>
<dbReference type="InterPro" id="IPR023313">
    <property type="entry name" value="UBQ-conjugating_AS"/>
</dbReference>
<evidence type="ECO:0000313" key="4">
    <source>
        <dbReference type="Proteomes" id="UP000799118"/>
    </source>
</evidence>
<accession>A0A6A4IB85</accession>
<gene>
    <name evidence="3" type="ORF">BT96DRAFT_971558</name>
</gene>
<feature type="active site" description="Glycyl thioester intermediate" evidence="1">
    <location>
        <position position="81"/>
    </location>
</feature>
<dbReference type="PROSITE" id="PS00183">
    <property type="entry name" value="UBC_1"/>
    <property type="match status" value="1"/>
</dbReference>
<dbReference type="EMBL" id="ML769398">
    <property type="protein sequence ID" value="KAE9407073.1"/>
    <property type="molecule type" value="Genomic_DNA"/>
</dbReference>